<keyword evidence="1" id="KW-1133">Transmembrane helix</keyword>
<dbReference type="InterPro" id="IPR050327">
    <property type="entry name" value="Proton-linked_MCT"/>
</dbReference>
<sequence>MPALSASTRPLVWTLALLSTVSYGALYYAQPLLAVAAEHALGWSRVQTGLAFTLALLVTAFIAPVVGRALDARGGRTLLSGGAFLGALALLTLALTSSYPLFITGWLLGGVAMSLTFYEAVFTVLGQQVQGAARTRATLTITLIAGLASTIFVPLTTALLEGGGPRVALVSLAALLLGVGALTWRVLPDGGAGTPRGERPPFRPDARLVRLTVAFTLARVVTVGVGLQLAPLLLAAGYAPALAASLTGLAGLAALPGRALVVPLLARLGPLPLTVFLLAQLALSALLLRCTGARTMVVTGIIAFGLASGALTLARAELLAQHHTPQDFGAANGWMARLVNLAQALTPLGVGLLFTWTGGYGGSLLLMTGLGGGAALTLLGAARGSARPQATTVKTRG</sequence>
<feature type="transmembrane region" description="Helical" evidence="1">
    <location>
        <begin position="235"/>
        <end position="256"/>
    </location>
</feature>
<feature type="transmembrane region" description="Helical" evidence="1">
    <location>
        <begin position="78"/>
        <end position="97"/>
    </location>
</feature>
<name>A0ABM8AB68_9DEIO</name>
<accession>A0ABM8AB68</accession>
<gene>
    <name evidence="2" type="ORF">DAETH_09910</name>
</gene>
<feature type="transmembrane region" description="Helical" evidence="1">
    <location>
        <begin position="137"/>
        <end position="155"/>
    </location>
</feature>
<organism evidence="2 3">
    <name type="scientific">Deinococcus aetherius</name>
    <dbReference type="NCBI Taxonomy" id="200252"/>
    <lineage>
        <taxon>Bacteria</taxon>
        <taxon>Thermotogati</taxon>
        <taxon>Deinococcota</taxon>
        <taxon>Deinococci</taxon>
        <taxon>Deinococcales</taxon>
        <taxon>Deinococcaceae</taxon>
        <taxon>Deinococcus</taxon>
    </lineage>
</organism>
<feature type="transmembrane region" description="Helical" evidence="1">
    <location>
        <begin position="103"/>
        <end position="125"/>
    </location>
</feature>
<feature type="transmembrane region" description="Helical" evidence="1">
    <location>
        <begin position="208"/>
        <end position="229"/>
    </location>
</feature>
<evidence type="ECO:0000313" key="3">
    <source>
        <dbReference type="Proteomes" id="UP001064971"/>
    </source>
</evidence>
<feature type="transmembrane region" description="Helical" evidence="1">
    <location>
        <begin position="46"/>
        <end position="66"/>
    </location>
</feature>
<keyword evidence="3" id="KW-1185">Reference proteome</keyword>
<feature type="transmembrane region" description="Helical" evidence="1">
    <location>
        <begin position="167"/>
        <end position="187"/>
    </location>
</feature>
<feature type="transmembrane region" description="Helical" evidence="1">
    <location>
        <begin position="334"/>
        <end position="354"/>
    </location>
</feature>
<dbReference type="InterPro" id="IPR011701">
    <property type="entry name" value="MFS"/>
</dbReference>
<evidence type="ECO:0000256" key="1">
    <source>
        <dbReference type="SAM" id="Phobius"/>
    </source>
</evidence>
<keyword evidence="1" id="KW-0472">Membrane</keyword>
<dbReference type="InterPro" id="IPR036259">
    <property type="entry name" value="MFS_trans_sf"/>
</dbReference>
<dbReference type="Proteomes" id="UP001064971">
    <property type="component" value="Chromosome"/>
</dbReference>
<dbReference type="Pfam" id="PF07690">
    <property type="entry name" value="MFS_1"/>
    <property type="match status" value="1"/>
</dbReference>
<protein>
    <submittedName>
        <fullName evidence="2">Transporter, MFS family protein</fullName>
    </submittedName>
</protein>
<dbReference type="EMBL" id="AP026560">
    <property type="protein sequence ID" value="BDP41022.1"/>
    <property type="molecule type" value="Genomic_DNA"/>
</dbReference>
<feature type="transmembrane region" description="Helical" evidence="1">
    <location>
        <begin position="360"/>
        <end position="379"/>
    </location>
</feature>
<reference evidence="2" key="1">
    <citation type="submission" date="2022-07" db="EMBL/GenBank/DDBJ databases">
        <title>Complete Genome Sequence of the Radioresistant Bacterium Deinococcus aetherius ST0316, Isolated from the Air Dust collected in Lower Stratosphere above Japan.</title>
        <authorList>
            <person name="Satoh K."/>
            <person name="Hagiwara K."/>
            <person name="Katsumata K."/>
            <person name="Kubo A."/>
            <person name="Yokobori S."/>
            <person name="Yamagishi A."/>
            <person name="Oono Y."/>
            <person name="Narumi I."/>
        </authorList>
    </citation>
    <scope>NUCLEOTIDE SEQUENCE</scope>
    <source>
        <strain evidence="2">ST0316</strain>
    </source>
</reference>
<feature type="transmembrane region" description="Helical" evidence="1">
    <location>
        <begin position="294"/>
        <end position="314"/>
    </location>
</feature>
<keyword evidence="1" id="KW-0812">Transmembrane</keyword>
<proteinExistence type="predicted"/>
<dbReference type="PANTHER" id="PTHR11360">
    <property type="entry name" value="MONOCARBOXYLATE TRANSPORTER"/>
    <property type="match status" value="1"/>
</dbReference>
<dbReference type="SUPFAM" id="SSF103473">
    <property type="entry name" value="MFS general substrate transporter"/>
    <property type="match status" value="1"/>
</dbReference>
<dbReference type="Gene3D" id="1.20.1250.20">
    <property type="entry name" value="MFS general substrate transporter like domains"/>
    <property type="match status" value="1"/>
</dbReference>
<evidence type="ECO:0000313" key="2">
    <source>
        <dbReference type="EMBL" id="BDP41022.1"/>
    </source>
</evidence>
<feature type="transmembrane region" description="Helical" evidence="1">
    <location>
        <begin position="268"/>
        <end position="288"/>
    </location>
</feature>
<dbReference type="RefSeq" id="WP_264776813.1">
    <property type="nucleotide sequence ID" value="NZ_AP026560.1"/>
</dbReference>